<keyword evidence="2" id="KW-1185">Reference proteome</keyword>
<accession>A0ABT3EJ43</accession>
<dbReference type="Gene3D" id="3.90.930.1">
    <property type="match status" value="1"/>
</dbReference>
<organism evidence="1 2">
    <name type="scientific">Flavobacterium lacisediminis</name>
    <dbReference type="NCBI Taxonomy" id="2989705"/>
    <lineage>
        <taxon>Bacteria</taxon>
        <taxon>Pseudomonadati</taxon>
        <taxon>Bacteroidota</taxon>
        <taxon>Flavobacteriia</taxon>
        <taxon>Flavobacteriales</taxon>
        <taxon>Flavobacteriaceae</taxon>
        <taxon>Flavobacterium</taxon>
    </lineage>
</organism>
<comment type="caution">
    <text evidence="1">The sequence shown here is derived from an EMBL/GenBank/DDBJ whole genome shotgun (WGS) entry which is preliminary data.</text>
</comment>
<dbReference type="EMBL" id="JAPCIO010000006">
    <property type="protein sequence ID" value="MCW1148598.1"/>
    <property type="molecule type" value="Genomic_DNA"/>
</dbReference>
<reference evidence="1" key="1">
    <citation type="submission" date="2022-10" db="EMBL/GenBank/DDBJ databases">
        <title>Flavobacterium sp. nov., a bacterium isolated from lake sediment.</title>
        <authorList>
            <person name="Qu J.-H."/>
        </authorList>
    </citation>
    <scope>NUCLEOTIDE SEQUENCE</scope>
    <source>
        <strain evidence="1">TH16-21</strain>
    </source>
</reference>
<name>A0ABT3EJ43_9FLAO</name>
<dbReference type="InterPro" id="IPR011652">
    <property type="entry name" value="MORN_2"/>
</dbReference>
<dbReference type="RefSeq" id="WP_264369324.1">
    <property type="nucleotide sequence ID" value="NZ_JAPCIO010000006.1"/>
</dbReference>
<dbReference type="Pfam" id="PF07661">
    <property type="entry name" value="MORN_2"/>
    <property type="match status" value="1"/>
</dbReference>
<proteinExistence type="predicted"/>
<sequence>MRFLKISLLFFSISVFSQTKTYELIDSKLECHSTATNRVNQRIISSNIDRDTLSIKIQYTENCNYGDILNYSIKKDTIQFNFDFSSKEIADCDCVFTNNIKIKKPKIKNPIFKINNTLGIKELKLSDNYYLPAEYIIKNNDTLMIYDDNGHRFTRTYYESGKISSIWIKKNSYSERIVYHENGKIKSIRQSLPDFDHFILREWDENGKLIKFESTIEIDNIRLTEEQQNKDAILIISRGKNVK</sequence>
<dbReference type="Proteomes" id="UP001165677">
    <property type="component" value="Unassembled WGS sequence"/>
</dbReference>
<gene>
    <name evidence="1" type="ORF">OJ995_10230</name>
</gene>
<evidence type="ECO:0000313" key="1">
    <source>
        <dbReference type="EMBL" id="MCW1148598.1"/>
    </source>
</evidence>
<protein>
    <submittedName>
        <fullName evidence="1">Uncharacterized protein</fullName>
    </submittedName>
</protein>
<evidence type="ECO:0000313" key="2">
    <source>
        <dbReference type="Proteomes" id="UP001165677"/>
    </source>
</evidence>